<evidence type="ECO:0000256" key="5">
    <source>
        <dbReference type="SAM" id="SignalP"/>
    </source>
</evidence>
<feature type="domain" description="Cytochrome c" evidence="6">
    <location>
        <begin position="123"/>
        <end position="213"/>
    </location>
</feature>
<dbReference type="InterPro" id="IPR051459">
    <property type="entry name" value="Cytochrome_c-type_DH"/>
</dbReference>
<evidence type="ECO:0000256" key="4">
    <source>
        <dbReference type="PROSITE-ProRule" id="PRU00433"/>
    </source>
</evidence>
<feature type="signal peptide" evidence="5">
    <location>
        <begin position="1"/>
        <end position="27"/>
    </location>
</feature>
<evidence type="ECO:0000313" key="7">
    <source>
        <dbReference type="EMBL" id="GLR25624.1"/>
    </source>
</evidence>
<dbReference type="EMBL" id="BSOJ01000006">
    <property type="protein sequence ID" value="GLR25624.1"/>
    <property type="molecule type" value="Genomic_DNA"/>
</dbReference>
<evidence type="ECO:0000256" key="2">
    <source>
        <dbReference type="ARBA" id="ARBA00022723"/>
    </source>
</evidence>
<dbReference type="PROSITE" id="PS51007">
    <property type="entry name" value="CYTC"/>
    <property type="match status" value="4"/>
</dbReference>
<evidence type="ECO:0000313" key="8">
    <source>
        <dbReference type="Proteomes" id="UP001156664"/>
    </source>
</evidence>
<gene>
    <name evidence="7" type="ORF">GCM10007875_07120</name>
</gene>
<keyword evidence="5" id="KW-0732">Signal</keyword>
<feature type="domain" description="Cytochrome c" evidence="6">
    <location>
        <begin position="517"/>
        <end position="607"/>
    </location>
</feature>
<sequence length="625" mass="67651">MKFKLPNPFEVMLALWVCAALSNTAHAQTTAKSPLDDKLQACTTCHGAQGKATRDGYFPRIAGKPAGYLYNQLLNFKEGRRQYPLMQHMVSGMSGDYMHAIADYFADQHPPYAPPVPGTATAAELALGERIVKHGLPNQEIPACSACHGQNLTGRLPAIPGLAGMPKDYLNAQIGSWRSGKRKAQEPDCMAHIVQKLGNTEWNAIASWLASQTVADQAQPEPPSDSPLPMECGSLKPTQVPKATAGANMPGEYLAKAGNCAACHTAQASKPFAGGVPIETPYGTVYSSNLTPSKTHGLGRWTKADFWQAMHHGKSRDGHLLYPAFPYTSYTKLTRADTDALFDYLQAQTAVDKPTPEADMRFPFNYRPLLAVWRWAWFNPGEFTPNAQRGAAWNRGAYLVQGLGHCAVCHSSYDTLAGQAEPLQLAGGLVPGLGWYAPPLTARAMQQQTSEEWLHLLQTGANSDKAVYGPMADVVAHSLQHLRQADLQAMVVYLQNPGVKATASDDATLKALPDTAFGMAQGQAIYNAHCATCHQKDGRGQASAYPSLRYSTPQNADTAVNMVNMVLYGGFAPSTVGNLQPYGMPPYSLVLNDDEIANVLTYVRNTWGNAGTRVKPHEVNALRGR</sequence>
<keyword evidence="8" id="KW-1185">Reference proteome</keyword>
<dbReference type="PANTHER" id="PTHR35008">
    <property type="entry name" value="BLL4482 PROTEIN-RELATED"/>
    <property type="match status" value="1"/>
</dbReference>
<protein>
    <recommendedName>
        <fullName evidence="6">Cytochrome c domain-containing protein</fullName>
    </recommendedName>
</protein>
<evidence type="ECO:0000256" key="1">
    <source>
        <dbReference type="ARBA" id="ARBA00022617"/>
    </source>
</evidence>
<dbReference type="SUPFAM" id="SSF46626">
    <property type="entry name" value="Cytochrome c"/>
    <property type="match status" value="5"/>
</dbReference>
<dbReference type="InterPro" id="IPR009056">
    <property type="entry name" value="Cyt_c-like_dom"/>
</dbReference>
<dbReference type="PANTHER" id="PTHR35008:SF4">
    <property type="entry name" value="BLL4482 PROTEIN"/>
    <property type="match status" value="1"/>
</dbReference>
<dbReference type="Gene3D" id="1.10.760.10">
    <property type="entry name" value="Cytochrome c-like domain"/>
    <property type="match status" value="4"/>
</dbReference>
<organism evidence="7 8">
    <name type="scientific">Limnobacter litoralis</name>
    <dbReference type="NCBI Taxonomy" id="481366"/>
    <lineage>
        <taxon>Bacteria</taxon>
        <taxon>Pseudomonadati</taxon>
        <taxon>Pseudomonadota</taxon>
        <taxon>Betaproteobacteria</taxon>
        <taxon>Burkholderiales</taxon>
        <taxon>Burkholderiaceae</taxon>
        <taxon>Limnobacter</taxon>
    </lineage>
</organism>
<keyword evidence="3 4" id="KW-0408">Iron</keyword>
<feature type="chain" id="PRO_5046456579" description="Cytochrome c domain-containing protein" evidence="5">
    <location>
        <begin position="28"/>
        <end position="625"/>
    </location>
</feature>
<evidence type="ECO:0000259" key="6">
    <source>
        <dbReference type="PROSITE" id="PS51007"/>
    </source>
</evidence>
<dbReference type="Pfam" id="PF00034">
    <property type="entry name" value="Cytochrom_C"/>
    <property type="match status" value="2"/>
</dbReference>
<reference evidence="8" key="1">
    <citation type="journal article" date="2019" name="Int. J. Syst. Evol. Microbiol.">
        <title>The Global Catalogue of Microorganisms (GCM) 10K type strain sequencing project: providing services to taxonomists for standard genome sequencing and annotation.</title>
        <authorList>
            <consortium name="The Broad Institute Genomics Platform"/>
            <consortium name="The Broad Institute Genome Sequencing Center for Infectious Disease"/>
            <person name="Wu L."/>
            <person name="Ma J."/>
        </authorList>
    </citation>
    <scope>NUCLEOTIDE SEQUENCE [LARGE SCALE GENOMIC DNA]</scope>
    <source>
        <strain evidence="8">NBRC 105857</strain>
    </source>
</reference>
<dbReference type="Proteomes" id="UP001156664">
    <property type="component" value="Unassembled WGS sequence"/>
</dbReference>
<evidence type="ECO:0000256" key="3">
    <source>
        <dbReference type="ARBA" id="ARBA00023004"/>
    </source>
</evidence>
<keyword evidence="2 4" id="KW-0479">Metal-binding</keyword>
<comment type="caution">
    <text evidence="7">The sequence shown here is derived from an EMBL/GenBank/DDBJ whole genome shotgun (WGS) entry which is preliminary data.</text>
</comment>
<dbReference type="RefSeq" id="WP_284280017.1">
    <property type="nucleotide sequence ID" value="NZ_BSOJ01000006.1"/>
</dbReference>
<feature type="domain" description="Cytochrome c" evidence="6">
    <location>
        <begin position="391"/>
        <end position="498"/>
    </location>
</feature>
<keyword evidence="1 4" id="KW-0349">Heme</keyword>
<feature type="domain" description="Cytochrome c" evidence="6">
    <location>
        <begin position="246"/>
        <end position="349"/>
    </location>
</feature>
<name>A0ABQ5YS48_9BURK</name>
<proteinExistence type="predicted"/>
<dbReference type="InterPro" id="IPR036909">
    <property type="entry name" value="Cyt_c-like_dom_sf"/>
</dbReference>
<accession>A0ABQ5YS48</accession>